<keyword evidence="8" id="KW-0547">Nucleotide-binding</keyword>
<evidence type="ECO:0000256" key="13">
    <source>
        <dbReference type="ARBA" id="ARBA00047899"/>
    </source>
</evidence>
<evidence type="ECO:0000256" key="16">
    <source>
        <dbReference type="ARBA" id="ARBA00062157"/>
    </source>
</evidence>
<comment type="catalytic activity">
    <reaction evidence="14">
        <text>L-seryl-[protein] + ATP = O-phospho-L-seryl-[protein] + ADP + H(+)</text>
        <dbReference type="Rhea" id="RHEA:17989"/>
        <dbReference type="Rhea" id="RHEA-COMP:9863"/>
        <dbReference type="Rhea" id="RHEA-COMP:11604"/>
        <dbReference type="ChEBI" id="CHEBI:15378"/>
        <dbReference type="ChEBI" id="CHEBI:29999"/>
        <dbReference type="ChEBI" id="CHEBI:30616"/>
        <dbReference type="ChEBI" id="CHEBI:83421"/>
        <dbReference type="ChEBI" id="CHEBI:456216"/>
        <dbReference type="EC" id="2.7.11.1"/>
    </reaction>
</comment>
<evidence type="ECO:0000256" key="11">
    <source>
        <dbReference type="ARBA" id="ARBA00022840"/>
    </source>
</evidence>
<gene>
    <name evidence="21" type="primary">100635176</name>
</gene>
<evidence type="ECO:0000256" key="2">
    <source>
        <dbReference type="ARBA" id="ARBA00010630"/>
    </source>
</evidence>
<dbReference type="InterPro" id="IPR008266">
    <property type="entry name" value="Tyr_kinase_AS"/>
</dbReference>
<dbReference type="PROSITE" id="PS50011">
    <property type="entry name" value="PROTEIN_KINASE_DOM"/>
    <property type="match status" value="1"/>
</dbReference>
<dbReference type="EnsemblMetazoa" id="XM_003383997.3">
    <property type="protein sequence ID" value="XP_003384045.1"/>
    <property type="gene ID" value="LOC100635176"/>
</dbReference>
<dbReference type="FunFam" id="3.30.200.20:FF:000201">
    <property type="entry name" value="TP53-regulating kinase isoform X1"/>
    <property type="match status" value="1"/>
</dbReference>
<dbReference type="GO" id="GO:0005634">
    <property type="term" value="C:nucleus"/>
    <property type="evidence" value="ECO:0007669"/>
    <property type="project" value="UniProtKB-SubCell"/>
</dbReference>
<dbReference type="InParanoid" id="A0A1X7VJ27"/>
<dbReference type="Pfam" id="PF01163">
    <property type="entry name" value="RIO1"/>
    <property type="match status" value="1"/>
</dbReference>
<dbReference type="GO" id="GO:0016787">
    <property type="term" value="F:hydrolase activity"/>
    <property type="evidence" value="ECO:0007669"/>
    <property type="project" value="UniProtKB-KW"/>
</dbReference>
<keyword evidence="6" id="KW-0808">Transferase</keyword>
<dbReference type="GO" id="GO:0005524">
    <property type="term" value="F:ATP binding"/>
    <property type="evidence" value="ECO:0007669"/>
    <property type="project" value="UniProtKB-KW"/>
</dbReference>
<keyword evidence="22" id="KW-1185">Reference proteome</keyword>
<keyword evidence="7" id="KW-0819">tRNA processing</keyword>
<evidence type="ECO:0000256" key="1">
    <source>
        <dbReference type="ARBA" id="ARBA00004123"/>
    </source>
</evidence>
<dbReference type="GO" id="GO:0008033">
    <property type="term" value="P:tRNA processing"/>
    <property type="evidence" value="ECO:0007669"/>
    <property type="project" value="UniProtKB-KW"/>
</dbReference>
<evidence type="ECO:0000256" key="15">
    <source>
        <dbReference type="ARBA" id="ARBA00056624"/>
    </source>
</evidence>
<dbReference type="Gene3D" id="3.30.200.20">
    <property type="entry name" value="Phosphorylase Kinase, domain 1"/>
    <property type="match status" value="1"/>
</dbReference>
<dbReference type="EC" id="2.7.11.1" evidence="3"/>
<dbReference type="Gene3D" id="1.10.510.10">
    <property type="entry name" value="Transferase(Phosphotransferase) domain 1"/>
    <property type="match status" value="1"/>
</dbReference>
<dbReference type="EnsemblMetazoa" id="Aqu2.1.39929_001">
    <property type="protein sequence ID" value="Aqu2.1.39929_001"/>
    <property type="gene ID" value="Aqu2.1.39929"/>
</dbReference>
<comment type="subcellular location">
    <subcellularLocation>
        <location evidence="1">Nucleus</location>
    </subcellularLocation>
</comment>
<evidence type="ECO:0000256" key="7">
    <source>
        <dbReference type="ARBA" id="ARBA00022694"/>
    </source>
</evidence>
<keyword evidence="4" id="KW-0723">Serine/threonine-protein kinase</keyword>
<evidence type="ECO:0000313" key="21">
    <source>
        <dbReference type="EnsemblMetazoa" id="Aqu2.1.39929_001"/>
    </source>
</evidence>
<comment type="similarity">
    <text evidence="2">Belongs to the protein kinase superfamily. BUD32 family.</text>
</comment>
<dbReference type="InterPro" id="IPR018934">
    <property type="entry name" value="RIO_dom"/>
</dbReference>
<dbReference type="InterPro" id="IPR000719">
    <property type="entry name" value="Prot_kinase_dom"/>
</dbReference>
<reference evidence="21" key="2">
    <citation type="submission" date="2017-05" db="UniProtKB">
        <authorList>
            <consortium name="EnsemblMetazoa"/>
        </authorList>
    </citation>
    <scope>IDENTIFICATION</scope>
</reference>
<sequence>MASTWELIKQGAEAKVYRGKFYGAPTILKERFQKKYRVPSLDKKLSSRRTSQEARSMSRCLKLGVRAPAVYHVDLEKRHIYMEDVTSGLILKEYLNCLDPVSHSDSLENVMKTVGGVIAMIHDGDLIHGDLTTSNMIYNEAESNLALIDFGLSFVSSLAEDKGVDLYVLERALLSTHPDTERLFKILLDSYRAASKNGDSVIAKLDEVRMRGRKRLMVG</sequence>
<evidence type="ECO:0000256" key="4">
    <source>
        <dbReference type="ARBA" id="ARBA00022527"/>
    </source>
</evidence>
<dbReference type="OrthoDB" id="3399at2759"/>
<keyword evidence="12" id="KW-0539">Nucleus</keyword>
<name>A0A1X7VJ27_AMPQE</name>
<dbReference type="GO" id="GO:0000408">
    <property type="term" value="C:EKC/KEOPS complex"/>
    <property type="evidence" value="ECO:0007669"/>
    <property type="project" value="TreeGrafter"/>
</dbReference>
<evidence type="ECO:0000256" key="6">
    <source>
        <dbReference type="ARBA" id="ARBA00022679"/>
    </source>
</evidence>
<evidence type="ECO:0000256" key="12">
    <source>
        <dbReference type="ARBA" id="ARBA00023242"/>
    </source>
</evidence>
<dbReference type="GO" id="GO:0005829">
    <property type="term" value="C:cytosol"/>
    <property type="evidence" value="ECO:0007669"/>
    <property type="project" value="TreeGrafter"/>
</dbReference>
<dbReference type="InterPro" id="IPR011009">
    <property type="entry name" value="Kinase-like_dom_sf"/>
</dbReference>
<dbReference type="SUPFAM" id="SSF56112">
    <property type="entry name" value="Protein kinase-like (PK-like)"/>
    <property type="match status" value="1"/>
</dbReference>
<dbReference type="OMA" id="HKLYMEY"/>
<evidence type="ECO:0000256" key="5">
    <source>
        <dbReference type="ARBA" id="ARBA00022553"/>
    </source>
</evidence>
<dbReference type="PANTHER" id="PTHR12209">
    <property type="entry name" value="NON-SPECIFIC SERINE/THREONINE PROTEIN KINASE"/>
    <property type="match status" value="1"/>
</dbReference>
<organism evidence="21">
    <name type="scientific">Amphimedon queenslandica</name>
    <name type="common">Sponge</name>
    <dbReference type="NCBI Taxonomy" id="400682"/>
    <lineage>
        <taxon>Eukaryota</taxon>
        <taxon>Metazoa</taxon>
        <taxon>Porifera</taxon>
        <taxon>Demospongiae</taxon>
        <taxon>Heteroscleromorpha</taxon>
        <taxon>Haplosclerida</taxon>
        <taxon>Niphatidae</taxon>
        <taxon>Amphimedon</taxon>
    </lineage>
</organism>
<dbReference type="FunFam" id="1.10.510.10:FF:000323">
    <property type="entry name" value="TP53-regulating kinase, putative"/>
    <property type="match status" value="1"/>
</dbReference>
<dbReference type="NCBIfam" id="TIGR03724">
    <property type="entry name" value="arch_bud32"/>
    <property type="match status" value="1"/>
</dbReference>
<reference evidence="22" key="1">
    <citation type="journal article" date="2010" name="Nature">
        <title>The Amphimedon queenslandica genome and the evolution of animal complexity.</title>
        <authorList>
            <person name="Srivastava M."/>
            <person name="Simakov O."/>
            <person name="Chapman J."/>
            <person name="Fahey B."/>
            <person name="Gauthier M.E."/>
            <person name="Mitros T."/>
            <person name="Richards G.S."/>
            <person name="Conaco C."/>
            <person name="Dacre M."/>
            <person name="Hellsten U."/>
            <person name="Larroux C."/>
            <person name="Putnam N.H."/>
            <person name="Stanke M."/>
            <person name="Adamska M."/>
            <person name="Darling A."/>
            <person name="Degnan S.M."/>
            <person name="Oakley T.H."/>
            <person name="Plachetzki D.C."/>
            <person name="Zhai Y."/>
            <person name="Adamski M."/>
            <person name="Calcino A."/>
            <person name="Cummins S.F."/>
            <person name="Goodstein D.M."/>
            <person name="Harris C."/>
            <person name="Jackson D.J."/>
            <person name="Leys S.P."/>
            <person name="Shu S."/>
            <person name="Woodcroft B.J."/>
            <person name="Vervoort M."/>
            <person name="Kosik K.S."/>
            <person name="Manning G."/>
            <person name="Degnan B.M."/>
            <person name="Rokhsar D.S."/>
        </authorList>
    </citation>
    <scope>NUCLEOTIDE SEQUENCE [LARGE SCALE GENOMIC DNA]</scope>
</reference>
<evidence type="ECO:0000256" key="10">
    <source>
        <dbReference type="ARBA" id="ARBA00022801"/>
    </source>
</evidence>
<dbReference type="STRING" id="400682.A0A1X7VJ27"/>
<dbReference type="PROSITE" id="PS00109">
    <property type="entry name" value="PROTEIN_KINASE_TYR"/>
    <property type="match status" value="1"/>
</dbReference>
<dbReference type="KEGG" id="aqu:100635176"/>
<keyword evidence="5" id="KW-0597">Phosphoprotein</keyword>
<keyword evidence="10" id="KW-0378">Hydrolase</keyword>
<dbReference type="Proteomes" id="UP000007879">
    <property type="component" value="Unassembled WGS sequence"/>
</dbReference>
<dbReference type="PANTHER" id="PTHR12209:SF0">
    <property type="entry name" value="EKC_KEOPS COMPLEX SUBUNIT TP53RK"/>
    <property type="match status" value="1"/>
</dbReference>
<feature type="domain" description="Protein kinase" evidence="20">
    <location>
        <begin position="2"/>
        <end position="219"/>
    </location>
</feature>
<evidence type="ECO:0000256" key="19">
    <source>
        <dbReference type="ARBA" id="ARBA00081359"/>
    </source>
</evidence>
<evidence type="ECO:0000256" key="8">
    <source>
        <dbReference type="ARBA" id="ARBA00022741"/>
    </source>
</evidence>
<keyword evidence="11" id="KW-0067">ATP-binding</keyword>
<evidence type="ECO:0000256" key="17">
    <source>
        <dbReference type="ARBA" id="ARBA00079584"/>
    </source>
</evidence>
<keyword evidence="9" id="KW-0418">Kinase</keyword>
<comment type="subunit">
    <text evidence="16">Component of the EKC/KEOPS complex composed of at least GON7, TP53RK, TPRKB, OSGEP and LAGE3; the whole complex dimerizes.</text>
</comment>
<dbReference type="GO" id="GO:0004674">
    <property type="term" value="F:protein serine/threonine kinase activity"/>
    <property type="evidence" value="ECO:0007669"/>
    <property type="project" value="UniProtKB-KW"/>
</dbReference>
<evidence type="ECO:0000256" key="3">
    <source>
        <dbReference type="ARBA" id="ARBA00012513"/>
    </source>
</evidence>
<dbReference type="AlphaFoldDB" id="A0A1X7VJ27"/>
<evidence type="ECO:0000259" key="20">
    <source>
        <dbReference type="PROSITE" id="PS50011"/>
    </source>
</evidence>
<proteinExistence type="inferred from homology"/>
<evidence type="ECO:0000256" key="14">
    <source>
        <dbReference type="ARBA" id="ARBA00048679"/>
    </source>
</evidence>
<evidence type="ECO:0000256" key="9">
    <source>
        <dbReference type="ARBA" id="ARBA00022777"/>
    </source>
</evidence>
<dbReference type="eggNOG" id="KOG3087">
    <property type="taxonomic scope" value="Eukaryota"/>
</dbReference>
<evidence type="ECO:0000313" key="22">
    <source>
        <dbReference type="Proteomes" id="UP000007879"/>
    </source>
</evidence>
<protein>
    <recommendedName>
        <fullName evidence="3">non-specific serine/threonine protein kinase</fullName>
        <ecNumber evidence="3">2.7.11.1</ecNumber>
    </recommendedName>
    <alternativeName>
        <fullName evidence="17">Nori-2</fullName>
    </alternativeName>
    <alternativeName>
        <fullName evidence="18">TP53-regulating kinase</fullName>
    </alternativeName>
    <alternativeName>
        <fullName evidence="19">p53-related protein kinase</fullName>
    </alternativeName>
</protein>
<accession>A0A1X7VJ27</accession>
<comment type="function">
    <text evidence="15">Component of the EKC/KEOPS complex that is required for the formation of a threonylcarbamoyl group on adenosine at position 37 (t(6)A37) in tRNAs that read codons beginning with adenine. The complex is probably involved in the transfer of the threonylcarbamoyl moiety of threonylcarbamoyl-AMP (TC-AMP) to the N6 group of A37. TP53RK has ATPase activity in the context of the EKC/KEOPS complex and likely plays a supporting role to the catalytic subunit OSGEP. Atypical protein kinase that phosphorylates 'Ser-15' of p53/TP53 protein and may therefore participate in its activation.</text>
</comment>
<dbReference type="InterPro" id="IPR022495">
    <property type="entry name" value="Bud32"/>
</dbReference>
<comment type="catalytic activity">
    <reaction evidence="13">
        <text>L-threonyl-[protein] + ATP = O-phospho-L-threonyl-[protein] + ADP + H(+)</text>
        <dbReference type="Rhea" id="RHEA:46608"/>
        <dbReference type="Rhea" id="RHEA-COMP:11060"/>
        <dbReference type="Rhea" id="RHEA-COMP:11605"/>
        <dbReference type="ChEBI" id="CHEBI:15378"/>
        <dbReference type="ChEBI" id="CHEBI:30013"/>
        <dbReference type="ChEBI" id="CHEBI:30616"/>
        <dbReference type="ChEBI" id="CHEBI:61977"/>
        <dbReference type="ChEBI" id="CHEBI:456216"/>
        <dbReference type="EC" id="2.7.11.1"/>
    </reaction>
</comment>
<dbReference type="GO" id="GO:0070525">
    <property type="term" value="P:tRNA threonylcarbamoyladenosine metabolic process"/>
    <property type="evidence" value="ECO:0007669"/>
    <property type="project" value="TreeGrafter"/>
</dbReference>
<evidence type="ECO:0000256" key="18">
    <source>
        <dbReference type="ARBA" id="ARBA00080585"/>
    </source>
</evidence>